<dbReference type="Proteomes" id="UP000232062">
    <property type="component" value="Unassembled WGS sequence"/>
</dbReference>
<dbReference type="NCBIfam" id="NF008142">
    <property type="entry name" value="PRK10893.1"/>
    <property type="match status" value="1"/>
</dbReference>
<comment type="subunit">
    <text evidence="6">Component of the lipopolysaccharide transport and assembly complex. Interacts with LptA and the LptBFG transporter complex.</text>
</comment>
<keyword evidence="2 6" id="KW-0997">Cell inner membrane</keyword>
<evidence type="ECO:0000256" key="6">
    <source>
        <dbReference type="HAMAP-Rule" id="MF_01915"/>
    </source>
</evidence>
<dbReference type="GO" id="GO:0030288">
    <property type="term" value="C:outer membrane-bounded periplasmic space"/>
    <property type="evidence" value="ECO:0007669"/>
    <property type="project" value="TreeGrafter"/>
</dbReference>
<dbReference type="RefSeq" id="WP_100704405.1">
    <property type="nucleotide sequence ID" value="NZ_MLFP01000004.1"/>
</dbReference>
<dbReference type="InterPro" id="IPR026265">
    <property type="entry name" value="LptC"/>
</dbReference>
<keyword evidence="9" id="KW-1185">Reference proteome</keyword>
<dbReference type="OrthoDB" id="5659892at2"/>
<protein>
    <recommendedName>
        <fullName evidence="6 7">Lipopolysaccharide export system protein LptC</fullName>
    </recommendedName>
</protein>
<dbReference type="InterPro" id="IPR052363">
    <property type="entry name" value="LPS_export_LptC"/>
</dbReference>
<dbReference type="GO" id="GO:0005886">
    <property type="term" value="C:plasma membrane"/>
    <property type="evidence" value="ECO:0007669"/>
    <property type="project" value="UniProtKB-SubCell"/>
</dbReference>
<comment type="caution">
    <text evidence="8">The sequence shown here is derived from an EMBL/GenBank/DDBJ whole genome shotgun (WGS) entry which is preliminary data.</text>
</comment>
<evidence type="ECO:0000313" key="8">
    <source>
        <dbReference type="EMBL" id="PJZ02560.1"/>
    </source>
</evidence>
<keyword evidence="1 6" id="KW-1003">Cell membrane</keyword>
<accession>A0A2M9W4T9</accession>
<evidence type="ECO:0000256" key="7">
    <source>
        <dbReference type="PIRNR" id="PIRNR028513"/>
    </source>
</evidence>
<name>A0A2M9W4T9_9GAMM</name>
<dbReference type="Pfam" id="PF06835">
    <property type="entry name" value="LptC"/>
    <property type="match status" value="1"/>
</dbReference>
<evidence type="ECO:0000256" key="1">
    <source>
        <dbReference type="ARBA" id="ARBA00022475"/>
    </source>
</evidence>
<dbReference type="GO" id="GO:0015221">
    <property type="term" value="F:lipopolysaccharide transmembrane transporter activity"/>
    <property type="evidence" value="ECO:0007669"/>
    <property type="project" value="InterPro"/>
</dbReference>
<dbReference type="AlphaFoldDB" id="A0A2M9W4T9"/>
<reference evidence="8 9" key="1">
    <citation type="submission" date="2017-11" db="EMBL/GenBank/DDBJ databases">
        <title>The genome sequence of Pantoea rodasii DSM 26611.</title>
        <authorList>
            <person name="Gao J."/>
            <person name="Mao X."/>
            <person name="Sun J."/>
        </authorList>
    </citation>
    <scope>NUCLEOTIDE SEQUENCE [LARGE SCALE GENOMIC DNA]</scope>
    <source>
        <strain evidence="8 9">DSM 26611</strain>
    </source>
</reference>
<dbReference type="PANTHER" id="PTHR37481">
    <property type="entry name" value="LIPOPOLYSACCHARIDE EXPORT SYSTEM PROTEIN LPTC"/>
    <property type="match status" value="1"/>
</dbReference>
<proteinExistence type="inferred from homology"/>
<keyword evidence="5 6" id="KW-0472">Membrane</keyword>
<dbReference type="GO" id="GO:0043165">
    <property type="term" value="P:Gram-negative-bacterium-type cell outer membrane assembly"/>
    <property type="evidence" value="ECO:0007669"/>
    <property type="project" value="UniProtKB-UniRule"/>
</dbReference>
<dbReference type="EMBL" id="PIQI01000031">
    <property type="protein sequence ID" value="PJZ02560.1"/>
    <property type="molecule type" value="Genomic_DNA"/>
</dbReference>
<comment type="similarity">
    <text evidence="6 7">Belongs to the LptC family.</text>
</comment>
<dbReference type="PANTHER" id="PTHR37481:SF1">
    <property type="entry name" value="LIPOPOLYSACCHARIDE EXPORT SYSTEM PROTEIN LPTC"/>
    <property type="match status" value="1"/>
</dbReference>
<dbReference type="STRING" id="1076549.HA45_07500"/>
<sequence>MSKSRRWITLILALIALVLIGWNLTNQDDSKTPVATDSQEPTYTSEKSHSVVYNPTGALAYKLISDKVTYFAEDEVSWFDNPVATTYDENKVPTWTIRADKAKLTKDRMLYLYGHVEVNTLTQDSQLERIITDNAQVNLITQDVSSDDQVTLFGRSFNSTGMKMRGNLRTKNAQLLEKVKTSYEIQQNEQKQP</sequence>
<dbReference type="NCBIfam" id="TIGR04409">
    <property type="entry name" value="LptC_YrbK"/>
    <property type="match status" value="1"/>
</dbReference>
<gene>
    <name evidence="6 8" type="primary">lptC</name>
    <name evidence="8" type="ORF">PRCB_25740</name>
</gene>
<dbReference type="InterPro" id="IPR010664">
    <property type="entry name" value="LipoPS_assembly_LptC-rel"/>
</dbReference>
<keyword evidence="3 6" id="KW-0812">Transmembrane</keyword>
<comment type="function">
    <text evidence="7">Required for the translocation of lipopolysaccharide (LPS) from the inner membrane to the outer membrane.</text>
</comment>
<organism evidence="8 9">
    <name type="scientific">Pantoea rodasii</name>
    <dbReference type="NCBI Taxonomy" id="1076549"/>
    <lineage>
        <taxon>Bacteria</taxon>
        <taxon>Pseudomonadati</taxon>
        <taxon>Pseudomonadota</taxon>
        <taxon>Gammaproteobacteria</taxon>
        <taxon>Enterobacterales</taxon>
        <taxon>Erwiniaceae</taxon>
        <taxon>Pantoea</taxon>
    </lineage>
</organism>
<keyword evidence="4 6" id="KW-1133">Transmembrane helix</keyword>
<comment type="subcellular location">
    <subcellularLocation>
        <location evidence="6">Cell inner membrane</location>
        <topology evidence="6">Single-pass membrane protein</topology>
    </subcellularLocation>
</comment>
<evidence type="ECO:0000256" key="5">
    <source>
        <dbReference type="ARBA" id="ARBA00023136"/>
    </source>
</evidence>
<dbReference type="Gene3D" id="2.60.450.10">
    <property type="entry name" value="Lipopolysaccharide (LPS) transport protein A like domain"/>
    <property type="match status" value="1"/>
</dbReference>
<dbReference type="PIRSF" id="PIRSF028513">
    <property type="entry name" value="LptC"/>
    <property type="match status" value="1"/>
</dbReference>
<evidence type="ECO:0000256" key="4">
    <source>
        <dbReference type="ARBA" id="ARBA00022989"/>
    </source>
</evidence>
<evidence type="ECO:0000313" key="9">
    <source>
        <dbReference type="Proteomes" id="UP000232062"/>
    </source>
</evidence>
<comment type="function">
    <text evidence="6">Involved in the assembly of lipopolysaccharide (LPS). Required for the translocation of LPS from the inner membrane to the outer membrane. Facilitates the transfer of LPS from the inner membrane to the periplasmic protein LptA. Could be a docking site for LptA.</text>
</comment>
<evidence type="ECO:0000256" key="3">
    <source>
        <dbReference type="ARBA" id="ARBA00022692"/>
    </source>
</evidence>
<evidence type="ECO:0000256" key="2">
    <source>
        <dbReference type="ARBA" id="ARBA00022519"/>
    </source>
</evidence>
<dbReference type="HAMAP" id="MF_01915">
    <property type="entry name" value="LPS_assembly_LptC"/>
    <property type="match status" value="1"/>
</dbReference>
<dbReference type="GO" id="GO:0017089">
    <property type="term" value="F:glycolipid transfer activity"/>
    <property type="evidence" value="ECO:0007669"/>
    <property type="project" value="TreeGrafter"/>
</dbReference>